<organism evidence="4 5">
    <name type="scientific">Nocardiopsis eucommiae</name>
    <dbReference type="NCBI Taxonomy" id="2831970"/>
    <lineage>
        <taxon>Bacteria</taxon>
        <taxon>Bacillati</taxon>
        <taxon>Actinomycetota</taxon>
        <taxon>Actinomycetes</taxon>
        <taxon>Streptosporangiales</taxon>
        <taxon>Nocardiopsidaceae</taxon>
        <taxon>Nocardiopsis</taxon>
    </lineage>
</organism>
<dbReference type="Pfam" id="PF01740">
    <property type="entry name" value="STAS"/>
    <property type="match status" value="1"/>
</dbReference>
<dbReference type="PANTHER" id="PTHR33495">
    <property type="entry name" value="ANTI-SIGMA FACTOR ANTAGONIST TM_1081-RELATED-RELATED"/>
    <property type="match status" value="1"/>
</dbReference>
<keyword evidence="5" id="KW-1185">Reference proteome</keyword>
<sequence>MAVLDPDQEHFRCDGMSVVHLEGEIDIATAEGVHARLASSVIENCTVVDLSGVGFIDASGVNALVGAVRIASGSQRHLLIASPPRQLSRILDVLDLHAVLPTHADVAAARSSHAAHALH</sequence>
<dbReference type="PROSITE" id="PS50801">
    <property type="entry name" value="STAS"/>
    <property type="match status" value="1"/>
</dbReference>
<dbReference type="Proteomes" id="UP000682416">
    <property type="component" value="Chromosome"/>
</dbReference>
<evidence type="ECO:0000256" key="1">
    <source>
        <dbReference type="ARBA" id="ARBA00009013"/>
    </source>
</evidence>
<evidence type="ECO:0000259" key="3">
    <source>
        <dbReference type="PROSITE" id="PS50801"/>
    </source>
</evidence>
<dbReference type="Gene3D" id="3.30.750.24">
    <property type="entry name" value="STAS domain"/>
    <property type="match status" value="1"/>
</dbReference>
<feature type="domain" description="STAS" evidence="3">
    <location>
        <begin position="14"/>
        <end position="113"/>
    </location>
</feature>
<reference evidence="4" key="1">
    <citation type="submission" date="2021-05" db="EMBL/GenBank/DDBJ databases">
        <authorList>
            <person name="Kaiqin L."/>
            <person name="Jian G."/>
        </authorList>
    </citation>
    <scope>NUCLEOTIDE SEQUENCE</scope>
    <source>
        <strain evidence="4">HDS5</strain>
    </source>
</reference>
<dbReference type="InterPro" id="IPR036513">
    <property type="entry name" value="STAS_dom_sf"/>
</dbReference>
<accession>A0A975L9G4</accession>
<evidence type="ECO:0000313" key="4">
    <source>
        <dbReference type="EMBL" id="QVJ01914.1"/>
    </source>
</evidence>
<dbReference type="EMBL" id="CP074402">
    <property type="protein sequence ID" value="QVJ01914.1"/>
    <property type="molecule type" value="Genomic_DNA"/>
</dbReference>
<dbReference type="InterPro" id="IPR003658">
    <property type="entry name" value="Anti-sigma_ant"/>
</dbReference>
<protein>
    <recommendedName>
        <fullName evidence="2">Anti-sigma factor antagonist</fullName>
    </recommendedName>
</protein>
<dbReference type="KEGG" id="nec:KGD82_02815"/>
<proteinExistence type="inferred from homology"/>
<gene>
    <name evidence="4" type="ORF">KGD82_02815</name>
</gene>
<dbReference type="AlphaFoldDB" id="A0A975L9G4"/>
<dbReference type="PANTHER" id="PTHR33495:SF2">
    <property type="entry name" value="ANTI-SIGMA FACTOR ANTAGONIST TM_1081-RELATED"/>
    <property type="match status" value="1"/>
</dbReference>
<evidence type="ECO:0000313" key="5">
    <source>
        <dbReference type="Proteomes" id="UP000682416"/>
    </source>
</evidence>
<dbReference type="GO" id="GO:0043856">
    <property type="term" value="F:anti-sigma factor antagonist activity"/>
    <property type="evidence" value="ECO:0007669"/>
    <property type="project" value="InterPro"/>
</dbReference>
<name>A0A975L9G4_9ACTN</name>
<dbReference type="NCBIfam" id="TIGR00377">
    <property type="entry name" value="ant_ant_sig"/>
    <property type="match status" value="1"/>
</dbReference>
<comment type="similarity">
    <text evidence="1 2">Belongs to the anti-sigma-factor antagonist family.</text>
</comment>
<dbReference type="CDD" id="cd07043">
    <property type="entry name" value="STAS_anti-anti-sigma_factors"/>
    <property type="match status" value="1"/>
</dbReference>
<dbReference type="InterPro" id="IPR002645">
    <property type="entry name" value="STAS_dom"/>
</dbReference>
<evidence type="ECO:0000256" key="2">
    <source>
        <dbReference type="RuleBase" id="RU003749"/>
    </source>
</evidence>
<dbReference type="SUPFAM" id="SSF52091">
    <property type="entry name" value="SpoIIaa-like"/>
    <property type="match status" value="1"/>
</dbReference>